<comment type="caution">
    <text evidence="2">The sequence shown here is derived from an EMBL/GenBank/DDBJ whole genome shotgun (WGS) entry which is preliminary data.</text>
</comment>
<evidence type="ECO:0000313" key="3">
    <source>
        <dbReference type="Proteomes" id="UP001642484"/>
    </source>
</evidence>
<dbReference type="EMBL" id="CAXAMN010022596">
    <property type="protein sequence ID" value="CAK9071222.1"/>
    <property type="molecule type" value="Genomic_DNA"/>
</dbReference>
<protein>
    <submittedName>
        <fullName evidence="2">Uncharacterized protein</fullName>
    </submittedName>
</protein>
<feature type="region of interest" description="Disordered" evidence="1">
    <location>
        <begin position="227"/>
        <end position="253"/>
    </location>
</feature>
<sequence length="253" mass="27635">MPGGCFRLHRVVDQGSPVAIRDAEMPLNAMRCAVHWFFSSAFGCLDQLPFAVRSFQPGPSCLQDMLPWLESCTSDLGCVHQPRRPAKIRSVSLSSNATSRSARTSDGPNEVFFGHANITWRRCRPKSIASMETDVARNITKHFRVGTARTPEKTSPVFAPVPVKGVDQHATAADACEACGTDLFDSKKACCSAAQSCCQRSRHLIPPIFSLPALKLHSPPTFDRLDLNDSSFGRGEQTPERPCPSLLSSAKPH</sequence>
<organism evidence="2 3">
    <name type="scientific">Durusdinium trenchii</name>
    <dbReference type="NCBI Taxonomy" id="1381693"/>
    <lineage>
        <taxon>Eukaryota</taxon>
        <taxon>Sar</taxon>
        <taxon>Alveolata</taxon>
        <taxon>Dinophyceae</taxon>
        <taxon>Suessiales</taxon>
        <taxon>Symbiodiniaceae</taxon>
        <taxon>Durusdinium</taxon>
    </lineage>
</organism>
<accession>A0ABP0P8F6</accession>
<proteinExistence type="predicted"/>
<name>A0ABP0P8F6_9DINO</name>
<evidence type="ECO:0000256" key="1">
    <source>
        <dbReference type="SAM" id="MobiDB-lite"/>
    </source>
</evidence>
<keyword evidence="3" id="KW-1185">Reference proteome</keyword>
<gene>
    <name evidence="2" type="ORF">CCMP2556_LOCUS35016</name>
</gene>
<evidence type="ECO:0000313" key="2">
    <source>
        <dbReference type="EMBL" id="CAK9071222.1"/>
    </source>
</evidence>
<dbReference type="Proteomes" id="UP001642484">
    <property type="component" value="Unassembled WGS sequence"/>
</dbReference>
<reference evidence="2 3" key="1">
    <citation type="submission" date="2024-02" db="EMBL/GenBank/DDBJ databases">
        <authorList>
            <person name="Chen Y."/>
            <person name="Shah S."/>
            <person name="Dougan E. K."/>
            <person name="Thang M."/>
            <person name="Chan C."/>
        </authorList>
    </citation>
    <scope>NUCLEOTIDE SEQUENCE [LARGE SCALE GENOMIC DNA]</scope>
</reference>